<organism evidence="2 3">
    <name type="scientific">Populus tomentosa</name>
    <name type="common">Chinese white poplar</name>
    <dbReference type="NCBI Taxonomy" id="118781"/>
    <lineage>
        <taxon>Eukaryota</taxon>
        <taxon>Viridiplantae</taxon>
        <taxon>Streptophyta</taxon>
        <taxon>Embryophyta</taxon>
        <taxon>Tracheophyta</taxon>
        <taxon>Spermatophyta</taxon>
        <taxon>Magnoliopsida</taxon>
        <taxon>eudicotyledons</taxon>
        <taxon>Gunneridae</taxon>
        <taxon>Pentapetalae</taxon>
        <taxon>rosids</taxon>
        <taxon>fabids</taxon>
        <taxon>Malpighiales</taxon>
        <taxon>Salicaceae</taxon>
        <taxon>Saliceae</taxon>
        <taxon>Populus</taxon>
    </lineage>
</organism>
<feature type="transmembrane region" description="Helical" evidence="1">
    <location>
        <begin position="73"/>
        <end position="95"/>
    </location>
</feature>
<dbReference type="Proteomes" id="UP000886885">
    <property type="component" value="Chromosome 5D"/>
</dbReference>
<keyword evidence="3" id="KW-1185">Reference proteome</keyword>
<sequence length="146" mass="16440">MNIHSAGMDDWNNGRAHPVCQSSFVFSNLTSPLKWVIIKPFHFQYFFIVEFLNLVSNASYVVFAVQMLFLRLFISYLLLLSSKAVVVGCILKLTLSKLDSPLQKAVKIDGREVGDGQVGPVTRRLQNAYKKLTEESGVPIPSYQEN</sequence>
<dbReference type="AlphaFoldDB" id="A0A8X8D0L8"/>
<keyword evidence="1" id="KW-0472">Membrane</keyword>
<gene>
    <name evidence="2" type="ORF">POTOM_020534</name>
</gene>
<accession>A0A8X8D0L8</accession>
<evidence type="ECO:0000313" key="2">
    <source>
        <dbReference type="EMBL" id="KAG6773272.1"/>
    </source>
</evidence>
<evidence type="ECO:0000313" key="3">
    <source>
        <dbReference type="Proteomes" id="UP000886885"/>
    </source>
</evidence>
<keyword evidence="1" id="KW-0812">Transmembrane</keyword>
<evidence type="ECO:0000256" key="1">
    <source>
        <dbReference type="SAM" id="Phobius"/>
    </source>
</evidence>
<dbReference type="OrthoDB" id="1718744at2759"/>
<comment type="caution">
    <text evidence="2">The sequence shown here is derived from an EMBL/GenBank/DDBJ whole genome shotgun (WGS) entry which is preliminary data.</text>
</comment>
<feature type="transmembrane region" description="Helical" evidence="1">
    <location>
        <begin position="45"/>
        <end position="67"/>
    </location>
</feature>
<proteinExistence type="predicted"/>
<reference evidence="2" key="1">
    <citation type="journal article" date="2020" name="bioRxiv">
        <title>Hybrid origin of Populus tomentosa Carr. identified through genome sequencing and phylogenomic analysis.</title>
        <authorList>
            <person name="An X."/>
            <person name="Gao K."/>
            <person name="Chen Z."/>
            <person name="Li J."/>
            <person name="Yang X."/>
            <person name="Yang X."/>
            <person name="Zhou J."/>
            <person name="Guo T."/>
            <person name="Zhao T."/>
            <person name="Huang S."/>
            <person name="Miao D."/>
            <person name="Khan W.U."/>
            <person name="Rao P."/>
            <person name="Ye M."/>
            <person name="Lei B."/>
            <person name="Liao W."/>
            <person name="Wang J."/>
            <person name="Ji L."/>
            <person name="Li Y."/>
            <person name="Guo B."/>
            <person name="Mustafa N.S."/>
            <person name="Li S."/>
            <person name="Yun Q."/>
            <person name="Keller S.R."/>
            <person name="Mao J."/>
            <person name="Zhang R."/>
            <person name="Strauss S.H."/>
        </authorList>
    </citation>
    <scope>NUCLEOTIDE SEQUENCE</scope>
    <source>
        <strain evidence="2">GM15</strain>
        <tissue evidence="2">Leaf</tissue>
    </source>
</reference>
<name>A0A8X8D0L8_POPTO</name>
<dbReference type="EMBL" id="JAAWWB010000010">
    <property type="protein sequence ID" value="KAG6773272.1"/>
    <property type="molecule type" value="Genomic_DNA"/>
</dbReference>
<keyword evidence="1" id="KW-1133">Transmembrane helix</keyword>
<protein>
    <submittedName>
        <fullName evidence="2">Uncharacterized protein</fullName>
    </submittedName>
</protein>